<organism evidence="6 7">
    <name type="scientific">Meganyctiphanes norvegica</name>
    <name type="common">Northern krill</name>
    <name type="synonym">Thysanopoda norvegica</name>
    <dbReference type="NCBI Taxonomy" id="48144"/>
    <lineage>
        <taxon>Eukaryota</taxon>
        <taxon>Metazoa</taxon>
        <taxon>Ecdysozoa</taxon>
        <taxon>Arthropoda</taxon>
        <taxon>Crustacea</taxon>
        <taxon>Multicrustacea</taxon>
        <taxon>Malacostraca</taxon>
        <taxon>Eumalacostraca</taxon>
        <taxon>Eucarida</taxon>
        <taxon>Euphausiacea</taxon>
        <taxon>Euphausiidae</taxon>
        <taxon>Meganyctiphanes</taxon>
    </lineage>
</organism>
<dbReference type="GO" id="GO:0005634">
    <property type="term" value="C:nucleus"/>
    <property type="evidence" value="ECO:0007669"/>
    <property type="project" value="UniProtKB-SubCell"/>
</dbReference>
<dbReference type="FunFam" id="2.130.10.10:FF:000100">
    <property type="entry name" value="Cleavage and polyadenylation specificity factor subunit 1"/>
    <property type="match status" value="1"/>
</dbReference>
<dbReference type="GO" id="GO:0003676">
    <property type="term" value="F:nucleic acid binding"/>
    <property type="evidence" value="ECO:0007669"/>
    <property type="project" value="InterPro"/>
</dbReference>
<comment type="caution">
    <text evidence="6">The sequence shown here is derived from an EMBL/GenBank/DDBJ whole genome shotgun (WGS) entry which is preliminary data.</text>
</comment>
<sequence length="1388" mass="158456">MYNLCKVNHQPLGVEQSLYCHFFNSKEKALVVAGGNLLRVFRLVAEVPLSKKNVPDDHIPPKVKLECMAQFTLHANVATMASVSLSPFRDALLLGFKDAKLSVVEYDPYNHCLKTISLHYFEKEDIKGGWTQNICNPMIRVDPEGRCAAMLIYGRKIVILPFRHTVKSDDKDFLSVLGKGPVLQSYLIDPKDFEAPNIDNIIDMQFLHGYYDPTLMLLFEPIKTFPGRVAVRQDTCALAAISLNIRQRLHPVIWSVSSIPHDCIKLLSVPKPIGGVLLFAINSLTYLTQSVPPYGVSLNSMGDKNTNFPLRKQEGVCFSLDCSHGYFLTEDRVVISLKGGELYVLTLVADSMRSVRSFHFDKAAASVLTCCMSVCEDSYLFLGSRLGNSLLLRYVEKDLSEPLREKSNVPAEVEPPSKKIKKTSLGDWIATNVEEIVDDDALEVYGKEDTAVQQLSSYTFEIYFKILSIDPLPRHAAGTLCFLDKDCHEGMDPLISWEINEYWVGASIGHPTDDAPLLIFILQTSQKSQVLTTFDLPEIEDMWTLVGKMDDRRKKESAGLQDHSFLILSRSDSTLILRTEEEINEEEDSGFNTSSKTIFAGNIGNNRYIVQVNPGGVRLLEGKNQIQHIPINVGTQESTTSWRDRNSVEIGSPIVAASLADPYLVVLSQDGTILIFTLLTSRSQPPKLSVQKPVDTNRSPLRTICAYIDFSGHFTMQYPQEAEQFTKITKSEAELKKELDDEDEMLYLTSDTSVFDPPKTFDITDDTTRKPQNMWWKRWQREFRPTYWLIGARENGNLEMFTLPDFRLSYLIRNFWIGHRVLVDDSQNINLPPQPQYAAENIPKIHELLLIGMGNRNLRPMLFARVEEDLLMYEVFPFFEGLNPVQIKIRFRLVEHNMILRERKSAKKKRDEENGEVSRINNSINRFRPFSNVSVYSGVFICGPYPHWVFLTIRGELRFHPMGVDGSVKCFAPFRNVNCNNGFLYFNRKDSLRICLLPTILSYDAPWPVRKVPLRCTPHFIAHHLETKTYCVITSNSKATLKIWKFNGDDKEEILEDRDDRFIQVAAPTFSIQLFSPVNWQMIPNTDYNMEDWEHVTCCKNCILAYEGDRSGLRGYIVVGTTYCFGEDITCRGRIQIYDVIDVVPEPGQPLTKNRLKMLYEGEQKGPVTALAHVKGLLISAIGQKVYIWQLKNADLVGIAFMDTQIYIHQLVGIKGLILASDICKSVLLLRFQEENRTLSLVSRDHRPLNVYTVQYLVDNQTLAFLASDADKNVVVFTYNPESRESNGGTRLIRKGDFHLGAHVNAFFRVKYVIPQFCPPSRPAKIIRVKIVRMYRILESNLRYISKMKKKFYYSYIAIIGMICNFHPNQFGVDSRNWRISQLRFLVN</sequence>
<evidence type="ECO:0000313" key="6">
    <source>
        <dbReference type="EMBL" id="CAL4109638.1"/>
    </source>
</evidence>
<dbReference type="InterPro" id="IPR058543">
    <property type="entry name" value="Beta-prop_RSE1/DDB1/CPSF1_2nd"/>
</dbReference>
<feature type="domain" description="RSE1/DDB1/CPSF1 second beta-propeller" evidence="5">
    <location>
        <begin position="529"/>
        <end position="996"/>
    </location>
</feature>
<evidence type="ECO:0000259" key="5">
    <source>
        <dbReference type="Pfam" id="PF23726"/>
    </source>
</evidence>
<dbReference type="Pfam" id="PF23726">
    <property type="entry name" value="Beta-prop_RSE1_2nd"/>
    <property type="match status" value="1"/>
</dbReference>
<feature type="domain" description="RSE1/DDB1/CPSF1 C-terminal" evidence="3">
    <location>
        <begin position="1070"/>
        <end position="1313"/>
    </location>
</feature>
<dbReference type="Proteomes" id="UP001497623">
    <property type="component" value="Unassembled WGS sequence"/>
</dbReference>
<evidence type="ECO:0000256" key="2">
    <source>
        <dbReference type="ARBA" id="ARBA00023242"/>
    </source>
</evidence>
<dbReference type="InterPro" id="IPR015943">
    <property type="entry name" value="WD40/YVTN_repeat-like_dom_sf"/>
</dbReference>
<dbReference type="SUPFAM" id="SSF50978">
    <property type="entry name" value="WD40 repeat-like"/>
    <property type="match status" value="1"/>
</dbReference>
<comment type="subcellular location">
    <subcellularLocation>
        <location evidence="1">Nucleus</location>
    </subcellularLocation>
</comment>
<feature type="non-terminal residue" evidence="6">
    <location>
        <position position="1388"/>
    </location>
</feature>
<keyword evidence="2" id="KW-0539">Nucleus</keyword>
<evidence type="ECO:0000256" key="1">
    <source>
        <dbReference type="ARBA" id="ARBA00004123"/>
    </source>
</evidence>
<dbReference type="InterPro" id="IPR004871">
    <property type="entry name" value="RSE1/DDB1/CPSF1_C"/>
</dbReference>
<dbReference type="FunFam" id="2.130.10.10:FF:000118">
    <property type="entry name" value="Cleavage and polyadenylation specificity factor subunit 1"/>
    <property type="match status" value="1"/>
</dbReference>
<evidence type="ECO:0000259" key="4">
    <source>
        <dbReference type="Pfam" id="PF10433"/>
    </source>
</evidence>
<evidence type="ECO:0000313" key="7">
    <source>
        <dbReference type="Proteomes" id="UP001497623"/>
    </source>
</evidence>
<evidence type="ECO:0000259" key="3">
    <source>
        <dbReference type="Pfam" id="PF03178"/>
    </source>
</evidence>
<dbReference type="InterPro" id="IPR050358">
    <property type="entry name" value="RSE1/DDB1/CFT1"/>
</dbReference>
<dbReference type="PANTHER" id="PTHR10644">
    <property type="entry name" value="DNA REPAIR/RNA PROCESSING CPSF FAMILY"/>
    <property type="match status" value="1"/>
</dbReference>
<accession>A0AAV2R3C2</accession>
<evidence type="ECO:0008006" key="8">
    <source>
        <dbReference type="Google" id="ProtNLM"/>
    </source>
</evidence>
<dbReference type="Gene3D" id="2.130.10.10">
    <property type="entry name" value="YVTN repeat-like/Quinoprotein amine dehydrogenase"/>
    <property type="match status" value="2"/>
</dbReference>
<dbReference type="InterPro" id="IPR018846">
    <property type="entry name" value="Beta-prop_RSE1/DDB1/CPSF1_1st"/>
</dbReference>
<dbReference type="InterPro" id="IPR036322">
    <property type="entry name" value="WD40_repeat_dom_sf"/>
</dbReference>
<feature type="domain" description="RSE1/DDB1/CPSF1 first beta-propeller" evidence="4">
    <location>
        <begin position="14"/>
        <end position="397"/>
    </location>
</feature>
<dbReference type="Pfam" id="PF03178">
    <property type="entry name" value="CPSF_A"/>
    <property type="match status" value="1"/>
</dbReference>
<reference evidence="6 7" key="1">
    <citation type="submission" date="2024-05" db="EMBL/GenBank/DDBJ databases">
        <authorList>
            <person name="Wallberg A."/>
        </authorList>
    </citation>
    <scope>NUCLEOTIDE SEQUENCE [LARGE SCALE GENOMIC DNA]</scope>
</reference>
<dbReference type="Pfam" id="PF10433">
    <property type="entry name" value="Beta-prop_RSE1_1st"/>
    <property type="match status" value="1"/>
</dbReference>
<gene>
    <name evidence="6" type="ORF">MNOR_LOCUS19158</name>
</gene>
<protein>
    <recommendedName>
        <fullName evidence="8">Cleavage and polyadenylation specificity factor subunit 1</fullName>
    </recommendedName>
</protein>
<proteinExistence type="predicted"/>
<name>A0AAV2R3C2_MEGNR</name>
<keyword evidence="7" id="KW-1185">Reference proteome</keyword>
<dbReference type="EMBL" id="CAXKWB010014082">
    <property type="protein sequence ID" value="CAL4109638.1"/>
    <property type="molecule type" value="Genomic_DNA"/>
</dbReference>